<keyword evidence="9" id="KW-0418">Kinase</keyword>
<gene>
    <name evidence="16" type="ORF">SteCoe_2717</name>
</gene>
<dbReference type="EMBL" id="MPUH01000030">
    <property type="protein sequence ID" value="OMJ94229.1"/>
    <property type="molecule type" value="Genomic_DNA"/>
</dbReference>
<evidence type="ECO:0000313" key="17">
    <source>
        <dbReference type="Proteomes" id="UP000187209"/>
    </source>
</evidence>
<dbReference type="GO" id="GO:0046872">
    <property type="term" value="F:metal ion binding"/>
    <property type="evidence" value="ECO:0007669"/>
    <property type="project" value="UniProtKB-KW"/>
</dbReference>
<evidence type="ECO:0000256" key="13">
    <source>
        <dbReference type="ARBA" id="ARBA00047899"/>
    </source>
</evidence>
<evidence type="ECO:0000256" key="2">
    <source>
        <dbReference type="ARBA" id="ARBA00011245"/>
    </source>
</evidence>
<dbReference type="OrthoDB" id="40902at2759"/>
<evidence type="ECO:0000256" key="12">
    <source>
        <dbReference type="ARBA" id="ARBA00024334"/>
    </source>
</evidence>
<dbReference type="InterPro" id="IPR008266">
    <property type="entry name" value="Tyr_kinase_AS"/>
</dbReference>
<keyword evidence="11" id="KW-0067">ATP-binding</keyword>
<evidence type="ECO:0000256" key="5">
    <source>
        <dbReference type="ARBA" id="ARBA00022679"/>
    </source>
</evidence>
<dbReference type="CDD" id="cd05117">
    <property type="entry name" value="STKc_CAMK"/>
    <property type="match status" value="1"/>
</dbReference>
<evidence type="ECO:0000256" key="4">
    <source>
        <dbReference type="ARBA" id="ARBA00022527"/>
    </source>
</evidence>
<dbReference type="Pfam" id="PF00069">
    <property type="entry name" value="Pkinase"/>
    <property type="match status" value="1"/>
</dbReference>
<dbReference type="PANTHER" id="PTHR24349">
    <property type="entry name" value="SERINE/THREONINE-PROTEIN KINASE"/>
    <property type="match status" value="1"/>
</dbReference>
<evidence type="ECO:0000256" key="1">
    <source>
        <dbReference type="ARBA" id="ARBA00001946"/>
    </source>
</evidence>
<dbReference type="Proteomes" id="UP000187209">
    <property type="component" value="Unassembled WGS sequence"/>
</dbReference>
<evidence type="ECO:0000256" key="8">
    <source>
        <dbReference type="ARBA" id="ARBA00022741"/>
    </source>
</evidence>
<comment type="subunit">
    <text evidence="2">Monomer.</text>
</comment>
<dbReference type="Gene3D" id="1.10.510.10">
    <property type="entry name" value="Transferase(Phosphotransferase) domain 1"/>
    <property type="match status" value="1"/>
</dbReference>
<dbReference type="GO" id="GO:0005524">
    <property type="term" value="F:ATP binding"/>
    <property type="evidence" value="ECO:0007669"/>
    <property type="project" value="UniProtKB-KW"/>
</dbReference>
<dbReference type="InterPro" id="IPR000719">
    <property type="entry name" value="Prot_kinase_dom"/>
</dbReference>
<keyword evidence="4" id="KW-0723">Serine/threonine-protein kinase</keyword>
<dbReference type="EC" id="2.7.11.1" evidence="3"/>
<comment type="catalytic activity">
    <reaction evidence="14">
        <text>L-seryl-[protein] + ATP = O-phospho-L-seryl-[protein] + ADP + H(+)</text>
        <dbReference type="Rhea" id="RHEA:17989"/>
        <dbReference type="Rhea" id="RHEA-COMP:9863"/>
        <dbReference type="Rhea" id="RHEA-COMP:11604"/>
        <dbReference type="ChEBI" id="CHEBI:15378"/>
        <dbReference type="ChEBI" id="CHEBI:29999"/>
        <dbReference type="ChEBI" id="CHEBI:30616"/>
        <dbReference type="ChEBI" id="CHEBI:83421"/>
        <dbReference type="ChEBI" id="CHEBI:456216"/>
        <dbReference type="EC" id="2.7.11.1"/>
    </reaction>
</comment>
<comment type="catalytic activity">
    <reaction evidence="13">
        <text>L-threonyl-[protein] + ATP = O-phospho-L-threonyl-[protein] + ADP + H(+)</text>
        <dbReference type="Rhea" id="RHEA:46608"/>
        <dbReference type="Rhea" id="RHEA-COMP:11060"/>
        <dbReference type="Rhea" id="RHEA-COMP:11605"/>
        <dbReference type="ChEBI" id="CHEBI:15378"/>
        <dbReference type="ChEBI" id="CHEBI:30013"/>
        <dbReference type="ChEBI" id="CHEBI:30616"/>
        <dbReference type="ChEBI" id="CHEBI:61977"/>
        <dbReference type="ChEBI" id="CHEBI:456216"/>
        <dbReference type="EC" id="2.7.11.1"/>
    </reaction>
</comment>
<dbReference type="InterPro" id="IPR020635">
    <property type="entry name" value="Tyr_kinase_cat_dom"/>
</dbReference>
<evidence type="ECO:0000256" key="14">
    <source>
        <dbReference type="ARBA" id="ARBA00048679"/>
    </source>
</evidence>
<accession>A0A1R2CZ00</accession>
<evidence type="ECO:0000259" key="15">
    <source>
        <dbReference type="PROSITE" id="PS50011"/>
    </source>
</evidence>
<feature type="domain" description="Protein kinase" evidence="15">
    <location>
        <begin position="39"/>
        <end position="292"/>
    </location>
</feature>
<keyword evidence="6" id="KW-0479">Metal-binding</keyword>
<protein>
    <recommendedName>
        <fullName evidence="3">non-specific serine/threonine protein kinase</fullName>
        <ecNumber evidence="3">2.7.11.1</ecNumber>
    </recommendedName>
</protein>
<keyword evidence="8" id="KW-0547">Nucleotide-binding</keyword>
<reference evidence="16 17" key="1">
    <citation type="submission" date="2016-11" db="EMBL/GenBank/DDBJ databases">
        <title>The macronuclear genome of Stentor coeruleus: a giant cell with tiny introns.</title>
        <authorList>
            <person name="Slabodnick M."/>
            <person name="Ruby J.G."/>
            <person name="Reiff S.B."/>
            <person name="Swart E.C."/>
            <person name="Gosai S."/>
            <person name="Prabakaran S."/>
            <person name="Witkowska E."/>
            <person name="Larue G.E."/>
            <person name="Fisher S."/>
            <person name="Freeman R.M."/>
            <person name="Gunawardena J."/>
            <person name="Chu W."/>
            <person name="Stover N.A."/>
            <person name="Gregory B.D."/>
            <person name="Nowacki M."/>
            <person name="Derisi J."/>
            <person name="Roy S.W."/>
            <person name="Marshall W.F."/>
            <person name="Sood P."/>
        </authorList>
    </citation>
    <scope>NUCLEOTIDE SEQUENCE [LARGE SCALE GENOMIC DNA]</scope>
    <source>
        <strain evidence="16">WM001</strain>
    </source>
</reference>
<dbReference type="FunFam" id="3.30.200.20:FF:000315">
    <property type="entry name" value="Calcium-dependent protein kinase 3"/>
    <property type="match status" value="1"/>
</dbReference>
<dbReference type="GO" id="GO:0004713">
    <property type="term" value="F:protein tyrosine kinase activity"/>
    <property type="evidence" value="ECO:0007669"/>
    <property type="project" value="InterPro"/>
</dbReference>
<evidence type="ECO:0000256" key="9">
    <source>
        <dbReference type="ARBA" id="ARBA00022777"/>
    </source>
</evidence>
<keyword evidence="17" id="KW-1185">Reference proteome</keyword>
<comment type="similarity">
    <text evidence="12">Belongs to the protein kinase superfamily. Ser/Thr protein kinase family. CDPK subfamily.</text>
</comment>
<comment type="cofactor">
    <cofactor evidence="1">
        <name>Mg(2+)</name>
        <dbReference type="ChEBI" id="CHEBI:18420"/>
    </cofactor>
</comment>
<dbReference type="InterPro" id="IPR011009">
    <property type="entry name" value="Kinase-like_dom_sf"/>
</dbReference>
<evidence type="ECO:0000256" key="11">
    <source>
        <dbReference type="ARBA" id="ARBA00022840"/>
    </source>
</evidence>
<organism evidence="16 17">
    <name type="scientific">Stentor coeruleus</name>
    <dbReference type="NCBI Taxonomy" id="5963"/>
    <lineage>
        <taxon>Eukaryota</taxon>
        <taxon>Sar</taxon>
        <taxon>Alveolata</taxon>
        <taxon>Ciliophora</taxon>
        <taxon>Postciliodesmatophora</taxon>
        <taxon>Heterotrichea</taxon>
        <taxon>Heterotrichida</taxon>
        <taxon>Stentoridae</taxon>
        <taxon>Stentor</taxon>
    </lineage>
</organism>
<keyword evidence="7" id="KW-0677">Repeat</keyword>
<sequence>MGNCTSKMPKDSDFKNCKRENLKLSFSNFIKHKNVSNDYVIENLIAEGPHGTVHESYHVKTLRKVAIKTISLKHSCSNSLLREANILQELDHPNIIKVIDAYTDEKNLYIVTELCKGGELFKRILKEGSISENQAAEYMQQIVSAISYLHKHSIVHRDLRAENLIFKTEELDSYLKLIDFGVSKHFNQKVKASDRFGSIYYIAPEAVHGSINEKCDVWSMGIILHLLLSGTVPFNGINEEEININIKNSKLNLQSKHWNKISSEAKDLLVKMLKKNPSERLTVEEIFRHPWIQQRTLELVEDNLISKSSLKKLAKFYELSLSNRPSLNYAQKDEKLSDQKEKLS</sequence>
<evidence type="ECO:0000256" key="7">
    <source>
        <dbReference type="ARBA" id="ARBA00022737"/>
    </source>
</evidence>
<evidence type="ECO:0000256" key="3">
    <source>
        <dbReference type="ARBA" id="ARBA00012513"/>
    </source>
</evidence>
<dbReference type="SMART" id="SM00219">
    <property type="entry name" value="TyrKc"/>
    <property type="match status" value="1"/>
</dbReference>
<evidence type="ECO:0000313" key="16">
    <source>
        <dbReference type="EMBL" id="OMJ94229.1"/>
    </source>
</evidence>
<dbReference type="SUPFAM" id="SSF56112">
    <property type="entry name" value="Protein kinase-like (PK-like)"/>
    <property type="match status" value="1"/>
</dbReference>
<evidence type="ECO:0000256" key="6">
    <source>
        <dbReference type="ARBA" id="ARBA00022723"/>
    </source>
</evidence>
<dbReference type="PROSITE" id="PS50011">
    <property type="entry name" value="PROTEIN_KINASE_DOM"/>
    <property type="match status" value="1"/>
</dbReference>
<dbReference type="InterPro" id="IPR050205">
    <property type="entry name" value="CDPK_Ser/Thr_kinases"/>
</dbReference>
<keyword evidence="10" id="KW-0106">Calcium</keyword>
<comment type="caution">
    <text evidence="16">The sequence shown here is derived from an EMBL/GenBank/DDBJ whole genome shotgun (WGS) entry which is preliminary data.</text>
</comment>
<name>A0A1R2CZ00_9CILI</name>
<keyword evidence="5" id="KW-0808">Transferase</keyword>
<dbReference type="GO" id="GO:0004674">
    <property type="term" value="F:protein serine/threonine kinase activity"/>
    <property type="evidence" value="ECO:0007669"/>
    <property type="project" value="UniProtKB-KW"/>
</dbReference>
<dbReference type="PROSITE" id="PS00109">
    <property type="entry name" value="PROTEIN_KINASE_TYR"/>
    <property type="match status" value="1"/>
</dbReference>
<evidence type="ECO:0000256" key="10">
    <source>
        <dbReference type="ARBA" id="ARBA00022837"/>
    </source>
</evidence>
<proteinExistence type="inferred from homology"/>
<dbReference type="AlphaFoldDB" id="A0A1R2CZ00"/>
<dbReference type="FunFam" id="1.10.510.10:FF:000571">
    <property type="entry name" value="Maternal embryonic leucine zipper kinase"/>
    <property type="match status" value="1"/>
</dbReference>